<feature type="transmembrane region" description="Helical" evidence="1">
    <location>
        <begin position="43"/>
        <end position="65"/>
    </location>
</feature>
<keyword evidence="1" id="KW-0472">Membrane</keyword>
<evidence type="ECO:0000313" key="2">
    <source>
        <dbReference type="EMBL" id="VFV19186.1"/>
    </source>
</evidence>
<sequence>MGRKTILLLIMGVLGAYYVYIPVPDNIEEPWKLMLVNTYMKTLTDLVLFIELLGINHAMNIVMFFMSFQEVPPTSDENVTVMETTFNNVPVRIYVPK</sequence>
<evidence type="ECO:0000313" key="3">
    <source>
        <dbReference type="Proteomes" id="UP000386466"/>
    </source>
</evidence>
<organism evidence="2 3">
    <name type="scientific">Lynx pardinus</name>
    <name type="common">Iberian lynx</name>
    <name type="synonym">Felis pardina</name>
    <dbReference type="NCBI Taxonomy" id="191816"/>
    <lineage>
        <taxon>Eukaryota</taxon>
        <taxon>Metazoa</taxon>
        <taxon>Chordata</taxon>
        <taxon>Craniata</taxon>
        <taxon>Vertebrata</taxon>
        <taxon>Euteleostomi</taxon>
        <taxon>Mammalia</taxon>
        <taxon>Eutheria</taxon>
        <taxon>Laurasiatheria</taxon>
        <taxon>Carnivora</taxon>
        <taxon>Feliformia</taxon>
        <taxon>Felidae</taxon>
        <taxon>Felinae</taxon>
        <taxon>Lynx</taxon>
    </lineage>
</organism>
<proteinExistence type="predicted"/>
<keyword evidence="1" id="KW-1133">Transmembrane helix</keyword>
<gene>
    <name evidence="2" type="ORF">LYPA_23C004479</name>
</gene>
<dbReference type="AlphaFoldDB" id="A0A485MHT6"/>
<name>A0A485MHT6_LYNPA</name>
<accession>A0A485MHT6</accession>
<dbReference type="EMBL" id="CAAGRJ010001346">
    <property type="protein sequence ID" value="VFV19186.1"/>
    <property type="molecule type" value="Genomic_DNA"/>
</dbReference>
<dbReference type="Proteomes" id="UP000386466">
    <property type="component" value="Unassembled WGS sequence"/>
</dbReference>
<protein>
    <submittedName>
        <fullName evidence="2">Arylacetamide deacetylase-like</fullName>
    </submittedName>
</protein>
<keyword evidence="1" id="KW-0812">Transmembrane</keyword>
<reference evidence="2 3" key="1">
    <citation type="submission" date="2019-01" db="EMBL/GenBank/DDBJ databases">
        <authorList>
            <person name="Alioto T."/>
            <person name="Alioto T."/>
        </authorList>
    </citation>
    <scope>NUCLEOTIDE SEQUENCE [LARGE SCALE GENOMIC DNA]</scope>
</reference>
<evidence type="ECO:0000256" key="1">
    <source>
        <dbReference type="SAM" id="Phobius"/>
    </source>
</evidence>
<keyword evidence="3" id="KW-1185">Reference proteome</keyword>
<feature type="transmembrane region" description="Helical" evidence="1">
    <location>
        <begin position="5"/>
        <end position="23"/>
    </location>
</feature>